<reference evidence="2 3" key="1">
    <citation type="submission" date="2020-04" db="EMBL/GenBank/DDBJ databases">
        <authorList>
            <person name="Hitch T.C.A."/>
            <person name="Wylensek D."/>
            <person name="Clavel T."/>
        </authorList>
    </citation>
    <scope>NUCLEOTIDE SEQUENCE [LARGE SCALE GENOMIC DNA]</scope>
    <source>
        <strain evidence="2 3">Oil-RF-744-FAT-WT-6-1</strain>
    </source>
</reference>
<gene>
    <name evidence="2" type="ORF">HF872_10945</name>
</gene>
<accession>A0A848C1B8</accession>
<comment type="caution">
    <text evidence="2">The sequence shown here is derived from an EMBL/GenBank/DDBJ whole genome shotgun (WGS) entry which is preliminary data.</text>
</comment>
<dbReference type="EMBL" id="JABAFG010000021">
    <property type="protein sequence ID" value="NME29129.1"/>
    <property type="molecule type" value="Genomic_DNA"/>
</dbReference>
<feature type="compositionally biased region" description="Basic and acidic residues" evidence="1">
    <location>
        <begin position="13"/>
        <end position="32"/>
    </location>
</feature>
<evidence type="ECO:0000313" key="2">
    <source>
        <dbReference type="EMBL" id="NME29129.1"/>
    </source>
</evidence>
<evidence type="ECO:0000313" key="3">
    <source>
        <dbReference type="Proteomes" id="UP000591071"/>
    </source>
</evidence>
<organism evidence="2 3">
    <name type="scientific">Megasphaera hexanoica</name>
    <dbReference type="NCBI Taxonomy" id="1675036"/>
    <lineage>
        <taxon>Bacteria</taxon>
        <taxon>Bacillati</taxon>
        <taxon>Bacillota</taxon>
        <taxon>Negativicutes</taxon>
        <taxon>Veillonellales</taxon>
        <taxon>Veillonellaceae</taxon>
        <taxon>Megasphaera</taxon>
    </lineage>
</organism>
<protein>
    <submittedName>
        <fullName evidence="2">Uncharacterized protein</fullName>
    </submittedName>
</protein>
<evidence type="ECO:0000256" key="1">
    <source>
        <dbReference type="SAM" id="MobiDB-lite"/>
    </source>
</evidence>
<name>A0A848C1B8_9FIRM</name>
<dbReference type="AlphaFoldDB" id="A0A848C1B8"/>
<dbReference type="RefSeq" id="WP_170087985.1">
    <property type="nucleotide sequence ID" value="NZ_JABAFG010000021.1"/>
</dbReference>
<feature type="region of interest" description="Disordered" evidence="1">
    <location>
        <begin position="1"/>
        <end position="32"/>
    </location>
</feature>
<sequence>MTNWYKPGPVRVSHMEPDKSPKKQGQKRDWKADSDIMGYQAQNIEKIRKRLEHTRKK</sequence>
<proteinExistence type="predicted"/>
<dbReference type="Proteomes" id="UP000591071">
    <property type="component" value="Unassembled WGS sequence"/>
</dbReference>